<protein>
    <submittedName>
        <fullName evidence="6">GNAT family N-acetyltransferase</fullName>
        <ecNumber evidence="6">2.3.1.-</ecNumber>
    </submittedName>
</protein>
<proteinExistence type="inferred from homology"/>
<evidence type="ECO:0000259" key="5">
    <source>
        <dbReference type="PROSITE" id="PS51186"/>
    </source>
</evidence>
<dbReference type="Gene3D" id="3.30.1050.10">
    <property type="entry name" value="SCP2 sterol-binding domain"/>
    <property type="match status" value="1"/>
</dbReference>
<keyword evidence="3 4" id="KW-0012">Acyltransferase</keyword>
<dbReference type="SUPFAM" id="SSF55718">
    <property type="entry name" value="SCP-like"/>
    <property type="match status" value="1"/>
</dbReference>
<comment type="similarity">
    <text evidence="1 4">Belongs to the acetyltransferase Eis family.</text>
</comment>
<accession>A0ABW0EUH2</accession>
<dbReference type="Pfam" id="PF13530">
    <property type="entry name" value="SCP2_2"/>
    <property type="match status" value="1"/>
</dbReference>
<dbReference type="GO" id="GO:0016746">
    <property type="term" value="F:acyltransferase activity"/>
    <property type="evidence" value="ECO:0007669"/>
    <property type="project" value="UniProtKB-KW"/>
</dbReference>
<sequence length="395" mass="42410">MTVEVRPLADGEVRAAHTLFRASLHRGPMSDEQWETFVDSFEPGRTHGAFDGDRLVGTALAWSSDLRVPGGAVLPMAAVTRVGVRADFRRRGALRALMGVQLADVARRGEVFAGLHASEAGIYGRFGYGVATRSQRMAAKGARLRPGVPFGGSVRVVDAGDKVIFDLYAAVGRAGVGTIARPAAMWKNYERAWAIKENLVTAVHTGPGGDDGFVTWRPVESEGFEQHVLQVEDFVAADAGAAYALWDFLFSLDLVERVRVWQRPVDEALQAAVVDPRTVTVEGVEDDLWVRVVDVPAALAARAYRPGDPVVVEVLDPLLEANSGRYVIGPGGAERTGAEAAVAVDAEVLAMVYLGGWTWTALAAAGRVQVRDPDAPAALDRLFAVDRAPFTGTYY</sequence>
<dbReference type="InterPro" id="IPR036527">
    <property type="entry name" value="SCP2_sterol-bd_dom_sf"/>
</dbReference>
<feature type="binding site" evidence="4">
    <location>
        <begin position="82"/>
        <end position="84"/>
    </location>
    <ligand>
        <name>acetyl-CoA</name>
        <dbReference type="ChEBI" id="CHEBI:57288"/>
    </ligand>
</feature>
<comment type="caution">
    <text evidence="6">The sequence shown here is derived from an EMBL/GenBank/DDBJ whole genome shotgun (WGS) entry which is preliminary data.</text>
</comment>
<organism evidence="6 7">
    <name type="scientific">Actinokineospora guangxiensis</name>
    <dbReference type="NCBI Taxonomy" id="1490288"/>
    <lineage>
        <taxon>Bacteria</taxon>
        <taxon>Bacillati</taxon>
        <taxon>Actinomycetota</taxon>
        <taxon>Actinomycetes</taxon>
        <taxon>Pseudonocardiales</taxon>
        <taxon>Pseudonocardiaceae</taxon>
        <taxon>Actinokineospora</taxon>
    </lineage>
</organism>
<feature type="active site" description="Proton donor" evidence="4">
    <location>
        <position position="123"/>
    </location>
</feature>
<dbReference type="RefSeq" id="WP_378249637.1">
    <property type="nucleotide sequence ID" value="NZ_JBHSKF010000012.1"/>
</dbReference>
<dbReference type="Pfam" id="PF13527">
    <property type="entry name" value="Acetyltransf_9"/>
    <property type="match status" value="1"/>
</dbReference>
<dbReference type="InterPro" id="IPR000182">
    <property type="entry name" value="GNAT_dom"/>
</dbReference>
<evidence type="ECO:0000313" key="7">
    <source>
        <dbReference type="Proteomes" id="UP001596157"/>
    </source>
</evidence>
<comment type="subunit">
    <text evidence="4">Homohexamer; trimer of dimers.</text>
</comment>
<dbReference type="NCBIfam" id="NF002367">
    <property type="entry name" value="PRK01346.1-4"/>
    <property type="match status" value="1"/>
</dbReference>
<dbReference type="InterPro" id="IPR022902">
    <property type="entry name" value="NAcTrfase_Eis"/>
</dbReference>
<reference evidence="7" key="1">
    <citation type="journal article" date="2019" name="Int. J. Syst. Evol. Microbiol.">
        <title>The Global Catalogue of Microorganisms (GCM) 10K type strain sequencing project: providing services to taxonomists for standard genome sequencing and annotation.</title>
        <authorList>
            <consortium name="The Broad Institute Genomics Platform"/>
            <consortium name="The Broad Institute Genome Sequencing Center for Infectious Disease"/>
            <person name="Wu L."/>
            <person name="Ma J."/>
        </authorList>
    </citation>
    <scope>NUCLEOTIDE SEQUENCE [LARGE SCALE GENOMIC DNA]</scope>
    <source>
        <strain evidence="7">CCUG 59778</strain>
    </source>
</reference>
<feature type="active site" description="Proton acceptor; via carboxylate" evidence="4">
    <location>
        <position position="395"/>
    </location>
</feature>
<dbReference type="Proteomes" id="UP001596157">
    <property type="component" value="Unassembled WGS sequence"/>
</dbReference>
<keyword evidence="7" id="KW-1185">Reference proteome</keyword>
<evidence type="ECO:0000256" key="3">
    <source>
        <dbReference type="ARBA" id="ARBA00023315"/>
    </source>
</evidence>
<dbReference type="SUPFAM" id="SSF55729">
    <property type="entry name" value="Acyl-CoA N-acyltransferases (Nat)"/>
    <property type="match status" value="1"/>
</dbReference>
<feature type="domain" description="N-acetyltransferase" evidence="5">
    <location>
        <begin position="3"/>
        <end position="149"/>
    </location>
</feature>
<dbReference type="HAMAP" id="MF_01812">
    <property type="entry name" value="Eis"/>
    <property type="match status" value="1"/>
</dbReference>
<dbReference type="InterPro" id="IPR025559">
    <property type="entry name" value="Eis_dom"/>
</dbReference>
<dbReference type="EC" id="2.3.1.-" evidence="6"/>
<keyword evidence="2 4" id="KW-0808">Transferase</keyword>
<evidence type="ECO:0000256" key="2">
    <source>
        <dbReference type="ARBA" id="ARBA00022679"/>
    </source>
</evidence>
<dbReference type="EMBL" id="JBHSKF010000012">
    <property type="protein sequence ID" value="MFC5289784.1"/>
    <property type="molecule type" value="Genomic_DNA"/>
</dbReference>
<dbReference type="PROSITE" id="PS51186">
    <property type="entry name" value="GNAT"/>
    <property type="match status" value="1"/>
</dbReference>
<feature type="binding site" evidence="4">
    <location>
        <begin position="118"/>
        <end position="119"/>
    </location>
    <ligand>
        <name>acetyl-CoA</name>
        <dbReference type="ChEBI" id="CHEBI:57288"/>
    </ligand>
</feature>
<dbReference type="Pfam" id="PF17668">
    <property type="entry name" value="Acetyltransf_17"/>
    <property type="match status" value="1"/>
</dbReference>
<gene>
    <name evidence="6" type="ORF">ACFPM7_22250</name>
</gene>
<dbReference type="PANTHER" id="PTHR37817:SF1">
    <property type="entry name" value="N-ACETYLTRANSFERASE EIS"/>
    <property type="match status" value="1"/>
</dbReference>
<dbReference type="PANTHER" id="PTHR37817">
    <property type="entry name" value="N-ACETYLTRANSFERASE EIS"/>
    <property type="match status" value="1"/>
</dbReference>
<evidence type="ECO:0000256" key="1">
    <source>
        <dbReference type="ARBA" id="ARBA00009213"/>
    </source>
</evidence>
<evidence type="ECO:0000313" key="6">
    <source>
        <dbReference type="EMBL" id="MFC5289784.1"/>
    </source>
</evidence>
<dbReference type="InterPro" id="IPR051554">
    <property type="entry name" value="Acetyltransferase_Eis"/>
</dbReference>
<dbReference type="Gene3D" id="3.40.630.30">
    <property type="match status" value="2"/>
</dbReference>
<dbReference type="InterPro" id="IPR041380">
    <property type="entry name" value="Acetyltransf_17"/>
</dbReference>
<dbReference type="InterPro" id="IPR016181">
    <property type="entry name" value="Acyl_CoA_acyltransferase"/>
</dbReference>
<evidence type="ECO:0000256" key="4">
    <source>
        <dbReference type="HAMAP-Rule" id="MF_01812"/>
    </source>
</evidence>
<name>A0ABW0EUH2_9PSEU</name>
<feature type="binding site" evidence="4">
    <location>
        <begin position="90"/>
        <end position="95"/>
    </location>
    <ligand>
        <name>acetyl-CoA</name>
        <dbReference type="ChEBI" id="CHEBI:57288"/>
    </ligand>
</feature>